<reference evidence="4 5" key="1">
    <citation type="submission" date="2020-12" db="EMBL/GenBank/DDBJ databases">
        <title>Brachybacterium sp. MASK1Z-5, whole genome shotgun sequence.</title>
        <authorList>
            <person name="Tuo L."/>
        </authorList>
    </citation>
    <scope>NUCLEOTIDE SEQUENCE [LARGE SCALE GENOMIC DNA]</scope>
    <source>
        <strain evidence="4 5">MASK1Z-5</strain>
    </source>
</reference>
<dbReference type="InterPro" id="IPR028081">
    <property type="entry name" value="Leu-bd"/>
</dbReference>
<organism evidence="4 5">
    <name type="scientific">Brachybacterium halotolerans</name>
    <dbReference type="NCBI Taxonomy" id="2795215"/>
    <lineage>
        <taxon>Bacteria</taxon>
        <taxon>Bacillati</taxon>
        <taxon>Actinomycetota</taxon>
        <taxon>Actinomycetes</taxon>
        <taxon>Micrococcales</taxon>
        <taxon>Dermabacteraceae</taxon>
        <taxon>Brachybacterium</taxon>
    </lineage>
</organism>
<feature type="domain" description="Leucine-binding protein" evidence="3">
    <location>
        <begin position="51"/>
        <end position="313"/>
    </location>
</feature>
<evidence type="ECO:0000256" key="1">
    <source>
        <dbReference type="ARBA" id="ARBA00010062"/>
    </source>
</evidence>
<keyword evidence="2" id="KW-0732">Signal</keyword>
<protein>
    <submittedName>
        <fullName evidence="4">Amino acid ABC transporter substrate-binding protein</fullName>
    </submittedName>
</protein>
<gene>
    <name evidence="4" type="ORF">I8D64_00775</name>
</gene>
<dbReference type="CDD" id="cd06268">
    <property type="entry name" value="PBP1_ABC_transporter_LIVBP-like"/>
    <property type="match status" value="1"/>
</dbReference>
<accession>A0ABS1B5P4</accession>
<dbReference type="PANTHER" id="PTHR30483">
    <property type="entry name" value="LEUCINE-SPECIFIC-BINDING PROTEIN"/>
    <property type="match status" value="1"/>
</dbReference>
<sequence>MSISRRALARSLVAGALGTTVLAGCRIGPLVRGDATTPAAGDPSESVPDEPLRIGAILTTAGPVGQTHPQVIAAINQAMREINYDGGVFGREVELIEPRIVESADDDLGAIAEELAAAKASGLVLSVDDAQLAKHLAAIADTGMALVSPTSSSTRVRSGSAGSGLLTRLAPTQEAIARHLVEESVGLHPQKGGAPGTIAFLGTKDEASENLRDQLTTQGRPRGAKLVLEGTYPFGKLGDAKAWAKKIAKAKPAMLVLTGGEETGTLFGALHDELADDQGRPRFDIAVRLAGLGARDHAGEHLPKEALEGAQAIQAGGEVSETFRLMMLNADSDLVELGPPAMGAATQAFDAVALICLAAQQALSLEGTTIAAAIPDLLVGETECADVSECVERLRASLQYDETASIAYALATGDLALGKDGDPVSGGLRTFTFSDDGAISAPTTDSFDLSE</sequence>
<proteinExistence type="inferred from homology"/>
<dbReference type="EMBL" id="JAEDAJ010000001">
    <property type="protein sequence ID" value="MBK0329939.1"/>
    <property type="molecule type" value="Genomic_DNA"/>
</dbReference>
<name>A0ABS1B5P4_9MICO</name>
<evidence type="ECO:0000313" key="5">
    <source>
        <dbReference type="Proteomes" id="UP000612352"/>
    </source>
</evidence>
<dbReference type="SUPFAM" id="SSF53822">
    <property type="entry name" value="Periplasmic binding protein-like I"/>
    <property type="match status" value="1"/>
</dbReference>
<evidence type="ECO:0000313" key="4">
    <source>
        <dbReference type="EMBL" id="MBK0329939.1"/>
    </source>
</evidence>
<dbReference type="Proteomes" id="UP000612352">
    <property type="component" value="Unassembled WGS sequence"/>
</dbReference>
<dbReference type="InterPro" id="IPR051010">
    <property type="entry name" value="BCAA_transport"/>
</dbReference>
<dbReference type="Pfam" id="PF13458">
    <property type="entry name" value="Peripla_BP_6"/>
    <property type="match status" value="1"/>
</dbReference>
<evidence type="ECO:0000259" key="3">
    <source>
        <dbReference type="Pfam" id="PF13458"/>
    </source>
</evidence>
<dbReference type="RefSeq" id="WP_200500618.1">
    <property type="nucleotide sequence ID" value="NZ_JAEDAJ010000001.1"/>
</dbReference>
<comment type="caution">
    <text evidence="4">The sequence shown here is derived from an EMBL/GenBank/DDBJ whole genome shotgun (WGS) entry which is preliminary data.</text>
</comment>
<dbReference type="Gene3D" id="3.40.50.2300">
    <property type="match status" value="2"/>
</dbReference>
<dbReference type="PANTHER" id="PTHR30483:SF6">
    <property type="entry name" value="PERIPLASMIC BINDING PROTEIN OF ABC TRANSPORTER FOR NATURAL AMINO ACIDS"/>
    <property type="match status" value="1"/>
</dbReference>
<keyword evidence="5" id="KW-1185">Reference proteome</keyword>
<evidence type="ECO:0000256" key="2">
    <source>
        <dbReference type="ARBA" id="ARBA00022729"/>
    </source>
</evidence>
<dbReference type="InterPro" id="IPR028082">
    <property type="entry name" value="Peripla_BP_I"/>
</dbReference>
<dbReference type="PROSITE" id="PS51257">
    <property type="entry name" value="PROKAR_LIPOPROTEIN"/>
    <property type="match status" value="1"/>
</dbReference>
<comment type="similarity">
    <text evidence="1">Belongs to the leucine-binding protein family.</text>
</comment>